<dbReference type="PANTHER" id="PTHR12733:SF3">
    <property type="entry name" value="ATP SYNTHASE F(0) COMPLEX SUBUNIT B1, MITOCHONDRIAL"/>
    <property type="match status" value="1"/>
</dbReference>
<accession>A0A6S7HKL7</accession>
<protein>
    <recommendedName>
        <fullName evidence="9">ATP synthase subunit b</fullName>
    </recommendedName>
</protein>
<keyword evidence="5 9" id="KW-0999">Mitochondrion inner membrane</keyword>
<evidence type="ECO:0000256" key="9">
    <source>
        <dbReference type="RuleBase" id="RU368017"/>
    </source>
</evidence>
<keyword evidence="4 9" id="KW-0375">Hydrogen ion transport</keyword>
<proteinExistence type="inferred from homology"/>
<keyword evidence="7 9" id="KW-0496">Mitochondrion</keyword>
<dbReference type="Proteomes" id="UP001152795">
    <property type="component" value="Unassembled WGS sequence"/>
</dbReference>
<dbReference type="SUPFAM" id="SSF161060">
    <property type="entry name" value="ATP synthase B chain-like"/>
    <property type="match status" value="1"/>
</dbReference>
<keyword evidence="6 9" id="KW-0406">Ion transport</keyword>
<dbReference type="InterPro" id="IPR008688">
    <property type="entry name" value="ATP_synth_Bsub_B/MI25"/>
</dbReference>
<comment type="function">
    <text evidence="9">Subunit b, of the mitochondrial membrane ATP synthase complex (F(1)F(0) ATP synthase or Complex V) that produces ATP from ADP in the presence of a proton gradient across the membrane which is generated by electron transport complexes of the respiratory chain. ATP synthase complex consist of a soluble F(1) head domain - the catalytic core - and a membrane F(1) domain - the membrane proton channel. These two domains are linked by a central stalk rotating inside the F(1) region and a stationary peripheral stalk. During catalysis, ATP synthesis in the catalytic domain of F(1) is coupled via a rotary mechanism of the central stalk subunits to proton translocation. In vivo, can only synthesize ATP although its ATP hydrolase activity can be activated artificially in vitro. Part of the complex F(0) domain. Part of the complex F(0) domain and the peripheric stalk, which acts as a stator to hold the catalytic alpha(3)beta(3) subcomplex and subunit a/ATP6 static relative to the rotary elements.</text>
</comment>
<name>A0A6S7HKL7_PARCT</name>
<keyword evidence="2 9" id="KW-0813">Transport</keyword>
<evidence type="ECO:0000256" key="4">
    <source>
        <dbReference type="ARBA" id="ARBA00022781"/>
    </source>
</evidence>
<comment type="caution">
    <text evidence="10">The sequence shown here is derived from an EMBL/GenBank/DDBJ whole genome shotgun (WGS) entry which is preliminary data.</text>
</comment>
<dbReference type="AlphaFoldDB" id="A0A6S7HKL7"/>
<dbReference type="EMBL" id="CACRXK020005158">
    <property type="protein sequence ID" value="CAB4005306.1"/>
    <property type="molecule type" value="Genomic_DNA"/>
</dbReference>
<evidence type="ECO:0000256" key="6">
    <source>
        <dbReference type="ARBA" id="ARBA00023065"/>
    </source>
</evidence>
<keyword evidence="11" id="KW-1185">Reference proteome</keyword>
<evidence type="ECO:0000256" key="5">
    <source>
        <dbReference type="ARBA" id="ARBA00022792"/>
    </source>
</evidence>
<organism evidence="10 11">
    <name type="scientific">Paramuricea clavata</name>
    <name type="common">Red gorgonian</name>
    <name type="synonym">Violescent sea-whip</name>
    <dbReference type="NCBI Taxonomy" id="317549"/>
    <lineage>
        <taxon>Eukaryota</taxon>
        <taxon>Metazoa</taxon>
        <taxon>Cnidaria</taxon>
        <taxon>Anthozoa</taxon>
        <taxon>Octocorallia</taxon>
        <taxon>Malacalcyonacea</taxon>
        <taxon>Plexauridae</taxon>
        <taxon>Paramuricea</taxon>
    </lineage>
</organism>
<comment type="similarity">
    <text evidence="1 9">Belongs to the eukaryotic ATPase B chain family.</text>
</comment>
<dbReference type="OrthoDB" id="67388at2759"/>
<sequence>PFWKRKRFWCFQIAMLSRISCLLPKGNQAVFSLKCLARPGLVALNRSFSTSDSRNRFGIDPTGIKVMPTDFFSQVRAELFKKTGESGTWCLGIGLGAYILSKEYLVLHEETLLAVVLLSTMAWLYKKAGPTVSQLLDDYAQEILEQLNQGRIAKMAQLEEEIKLQESVEPMLKVGKDVFEIIRENNVMELEHEYRSRLHQVHNEVKKRLDYQVELEDLKKRLLQEHIVTWVKDAVIKSITPAQEKQTITQCIKELKTLAPA</sequence>
<dbReference type="GO" id="GO:0046933">
    <property type="term" value="F:proton-transporting ATP synthase activity, rotational mechanism"/>
    <property type="evidence" value="ECO:0007669"/>
    <property type="project" value="TreeGrafter"/>
</dbReference>
<evidence type="ECO:0000313" key="10">
    <source>
        <dbReference type="EMBL" id="CAB4005306.1"/>
    </source>
</evidence>
<evidence type="ECO:0000256" key="7">
    <source>
        <dbReference type="ARBA" id="ARBA00023128"/>
    </source>
</evidence>
<keyword evidence="8 9" id="KW-0472">Membrane</keyword>
<dbReference type="InterPro" id="IPR013837">
    <property type="entry name" value="ATP_synth_F0_suB"/>
</dbReference>
<evidence type="ECO:0000313" key="11">
    <source>
        <dbReference type="Proteomes" id="UP001152795"/>
    </source>
</evidence>
<dbReference type="GO" id="GO:0045259">
    <property type="term" value="C:proton-transporting ATP synthase complex"/>
    <property type="evidence" value="ECO:0007669"/>
    <property type="project" value="UniProtKB-KW"/>
</dbReference>
<reference evidence="10" key="1">
    <citation type="submission" date="2020-04" db="EMBL/GenBank/DDBJ databases">
        <authorList>
            <person name="Alioto T."/>
            <person name="Alioto T."/>
            <person name="Gomez Garrido J."/>
        </authorList>
    </citation>
    <scope>NUCLEOTIDE SEQUENCE</scope>
    <source>
        <strain evidence="10">A484AB</strain>
    </source>
</reference>
<comment type="subunit">
    <text evidence="9">F-type ATPases have 2 components, CF(1) - the catalytic core - and CF(0) - the membrane proton channel. CF(1) and CF(0) have multiple subunits.</text>
</comment>
<evidence type="ECO:0000256" key="3">
    <source>
        <dbReference type="ARBA" id="ARBA00022547"/>
    </source>
</evidence>
<comment type="subcellular location">
    <subcellularLocation>
        <location evidence="9">Mitochondrion</location>
    </subcellularLocation>
    <subcellularLocation>
        <location evidence="9">Mitochondrion inner membrane</location>
    </subcellularLocation>
</comment>
<dbReference type="Gene3D" id="1.20.5.2210">
    <property type="match status" value="1"/>
</dbReference>
<dbReference type="Pfam" id="PF05405">
    <property type="entry name" value="Mt_ATP-synt_B"/>
    <property type="match status" value="1"/>
</dbReference>
<gene>
    <name evidence="10" type="ORF">PACLA_8A046242</name>
</gene>
<keyword evidence="3 9" id="KW-0138">CF(0)</keyword>
<feature type="non-terminal residue" evidence="10">
    <location>
        <position position="1"/>
    </location>
</feature>
<evidence type="ECO:0000256" key="8">
    <source>
        <dbReference type="ARBA" id="ARBA00023136"/>
    </source>
</evidence>
<dbReference type="GO" id="GO:0005743">
    <property type="term" value="C:mitochondrial inner membrane"/>
    <property type="evidence" value="ECO:0007669"/>
    <property type="project" value="UniProtKB-SubCell"/>
</dbReference>
<evidence type="ECO:0000256" key="2">
    <source>
        <dbReference type="ARBA" id="ARBA00022448"/>
    </source>
</evidence>
<dbReference type="PANTHER" id="PTHR12733">
    <property type="entry name" value="MITOCHONDRIAL ATP SYNTHASE B CHAIN"/>
    <property type="match status" value="1"/>
</dbReference>
<evidence type="ECO:0000256" key="1">
    <source>
        <dbReference type="ARBA" id="ARBA00007479"/>
    </source>
</evidence>